<dbReference type="Gene3D" id="3.40.50.300">
    <property type="entry name" value="P-loop containing nucleotide triphosphate hydrolases"/>
    <property type="match status" value="1"/>
</dbReference>
<dbReference type="Proteomes" id="UP001153404">
    <property type="component" value="Unassembled WGS sequence"/>
</dbReference>
<dbReference type="AlphaFoldDB" id="A0A9X4L128"/>
<evidence type="ECO:0000256" key="2">
    <source>
        <dbReference type="PROSITE-ProRule" id="PRU00325"/>
    </source>
</evidence>
<comment type="caution">
    <text evidence="6">The sequence shown here is derived from an EMBL/GenBank/DDBJ whole genome shotgun (WGS) entry which is preliminary data.</text>
</comment>
<evidence type="ECO:0000256" key="1">
    <source>
        <dbReference type="ARBA" id="ARBA00022801"/>
    </source>
</evidence>
<dbReference type="FunFam" id="3.40.50.300:FF:000533">
    <property type="entry name" value="Helicase, Snf2 family"/>
    <property type="match status" value="1"/>
</dbReference>
<dbReference type="CDD" id="cd18793">
    <property type="entry name" value="SF2_C_SNF"/>
    <property type="match status" value="1"/>
</dbReference>
<keyword evidence="1" id="KW-0378">Hydrolase</keyword>
<dbReference type="SMART" id="SM00490">
    <property type="entry name" value="HELICc"/>
    <property type="match status" value="1"/>
</dbReference>
<dbReference type="EMBL" id="JAPDIA010000009">
    <property type="protein sequence ID" value="MDG0814580.1"/>
    <property type="molecule type" value="Genomic_DNA"/>
</dbReference>
<dbReference type="Gene3D" id="3.40.50.10810">
    <property type="entry name" value="Tandem AAA-ATPase domain"/>
    <property type="match status" value="1"/>
</dbReference>
<dbReference type="RefSeq" id="WP_277539549.1">
    <property type="nucleotide sequence ID" value="NZ_JAPDIA010000009.1"/>
</dbReference>
<keyword evidence="2" id="KW-0479">Metal-binding</keyword>
<accession>A0A9X4L128</accession>
<dbReference type="InterPro" id="IPR007527">
    <property type="entry name" value="Znf_SWIM"/>
</dbReference>
<keyword evidence="2" id="KW-0863">Zinc-finger</keyword>
<keyword evidence="7" id="KW-1185">Reference proteome</keyword>
<keyword evidence="2" id="KW-0862">Zinc</keyword>
<protein>
    <submittedName>
        <fullName evidence="6">DEAD/DEAH box helicase</fullName>
    </submittedName>
</protein>
<feature type="domain" description="SWIM-type" evidence="3">
    <location>
        <begin position="55"/>
        <end position="94"/>
    </location>
</feature>
<dbReference type="SMART" id="SM00487">
    <property type="entry name" value="DEXDc"/>
    <property type="match status" value="1"/>
</dbReference>
<dbReference type="InterPro" id="IPR014001">
    <property type="entry name" value="Helicase_ATP-bd"/>
</dbReference>
<dbReference type="InterPro" id="IPR001650">
    <property type="entry name" value="Helicase_C-like"/>
</dbReference>
<dbReference type="PROSITE" id="PS50966">
    <property type="entry name" value="ZF_SWIM"/>
    <property type="match status" value="1"/>
</dbReference>
<keyword evidence="6" id="KW-0067">ATP-binding</keyword>
<keyword evidence="6" id="KW-0547">Nucleotide-binding</keyword>
<feature type="domain" description="Helicase ATP-binding" evidence="4">
    <location>
        <begin position="674"/>
        <end position="837"/>
    </location>
</feature>
<dbReference type="GO" id="GO:0004386">
    <property type="term" value="F:helicase activity"/>
    <property type="evidence" value="ECO:0007669"/>
    <property type="project" value="UniProtKB-KW"/>
</dbReference>
<dbReference type="InterPro" id="IPR049730">
    <property type="entry name" value="SNF2/RAD54-like_C"/>
</dbReference>
<evidence type="ECO:0000259" key="4">
    <source>
        <dbReference type="PROSITE" id="PS51192"/>
    </source>
</evidence>
<reference evidence="6" key="1">
    <citation type="submission" date="2022-10" db="EMBL/GenBank/DDBJ databases">
        <title>Comparative genomic analysis of Cohnella hashimotonis sp. nov., isolated from the International Space Station.</title>
        <authorList>
            <person name="Simpson A."/>
            <person name="Venkateswaran K."/>
        </authorList>
    </citation>
    <scope>NUCLEOTIDE SEQUENCE</scope>
    <source>
        <strain evidence="6">DSM 28161</strain>
    </source>
</reference>
<dbReference type="GO" id="GO:0016787">
    <property type="term" value="F:hydrolase activity"/>
    <property type="evidence" value="ECO:0007669"/>
    <property type="project" value="UniProtKB-KW"/>
</dbReference>
<dbReference type="Pfam" id="PF00271">
    <property type="entry name" value="Helicase_C"/>
    <property type="match status" value="1"/>
</dbReference>
<gene>
    <name evidence="6" type="ORF">OMP40_38820</name>
</gene>
<dbReference type="SUPFAM" id="SSF52540">
    <property type="entry name" value="P-loop containing nucleoside triphosphate hydrolases"/>
    <property type="match status" value="2"/>
</dbReference>
<dbReference type="InterPro" id="IPR027417">
    <property type="entry name" value="P-loop_NTPase"/>
</dbReference>
<dbReference type="PROSITE" id="PS51192">
    <property type="entry name" value="HELICASE_ATP_BIND_1"/>
    <property type="match status" value="1"/>
</dbReference>
<dbReference type="PANTHER" id="PTHR10799">
    <property type="entry name" value="SNF2/RAD54 HELICASE FAMILY"/>
    <property type="match status" value="1"/>
</dbReference>
<evidence type="ECO:0000313" key="7">
    <source>
        <dbReference type="Proteomes" id="UP001153404"/>
    </source>
</evidence>
<dbReference type="InterPro" id="IPR000330">
    <property type="entry name" value="SNF2_N"/>
</dbReference>
<evidence type="ECO:0000259" key="5">
    <source>
        <dbReference type="PROSITE" id="PS51194"/>
    </source>
</evidence>
<dbReference type="GO" id="GO:0008270">
    <property type="term" value="F:zinc ion binding"/>
    <property type="evidence" value="ECO:0007669"/>
    <property type="project" value="UniProtKB-KW"/>
</dbReference>
<proteinExistence type="predicted"/>
<dbReference type="Pfam" id="PF08455">
    <property type="entry name" value="SNF2_assoc"/>
    <property type="match status" value="1"/>
</dbReference>
<sequence length="1131" mass="124140">MNVSVTRQTVRSLCGRIAYESGLAYARAGKVTFDAYDDEAGVYAAVVRGSGGSVYETKLRISLAGDVAASCTCPSLASYDKYCNHIAAALLRIIEHRLAGSVPHAAATADAGLADADRSGPDEALAAKMIGLFASKPAARSGARKRFETREQLSVAFVCVPLDDGRDLALGIEARLGPSSGRLHSIKQIGGWLDSVERGESHPIAKAFAYDPELHCFSETDDEIIRALARVNRGDVAFVRSPSGLSGGPSSQRTLRIPPEDWETLHALLGRASDVSLQAGARLLPGLPWAEGPLPVRYEIDDHPDAADGSCRLEVHGLTSVKVLEAYGLALTEGGLVRLPRDACAQLAQLQRMLPAASPTERATMHATGREAAAIVNDARLVRIPREQAEGFMERVVPGLMRLGSVRIAEAVSDKIVREPLKAKLYLDRVRDRLLAGLEFHYGSAVINPLEAAGAKRSDEGPILVRDGERERRILALMDDSAFVRTEAGYVMAGDEEGEFEFLYRVLPLLEPLLGVYATAGVRIRLLPDPVVVKVSADTDERTDWLEFKFDISGIPEAEIKSLLQALVEKRAYYRMTGGALVPLDGQDFAEVNRLLDATGMLPSELKDGKLRLPLVRGLHLLEPEGSRVVKHGRSLRGLLDDLRHPDQAAFASAPAALAGTLRDYQLYGYQWMRTLAHYRFGGILADDMGLGKTVQSIAFLVSMLPILRERGQQALIVCPASLMYNWQSELRKFAPDIRCGIADGAKVERAETLANPSRFDALIVSYPLLRKDIQLYAGMTFHTLILDEAQAIKNETTQTAQAVKRIVAEQRFALTGTPIENALDELRSIAGAVFPGLFPGRRAFAELSREEVSDRIRPFVLRRLKADVLRELPDKIESVIASELLPPQKKLYAAYLAKLRTETLKHLDQDTLDRNRIRILAGITRLRQLCCHPGLFVEDYAGGSAKLDQLLELLDDCRSAGRRALVFSQFTSMLAMIRRELAARGMTHFYLDGDTPAAERVALCDRFNAGERELFLASLKAGGTGLNLTGADTVILYDLWWNPAVEQQAADRVHRIGQQRAVQVIRLVAKGTVEDKMAELQQRKRHLIDEVIRPGTEALSTLSEQDIRELLSIGTDEFDQGPVACKKVHH</sequence>
<organism evidence="6 7">
    <name type="scientific">Cohnella rhizosphaerae</name>
    <dbReference type="NCBI Taxonomy" id="1457232"/>
    <lineage>
        <taxon>Bacteria</taxon>
        <taxon>Bacillati</taxon>
        <taxon>Bacillota</taxon>
        <taxon>Bacilli</taxon>
        <taxon>Bacillales</taxon>
        <taxon>Paenibacillaceae</taxon>
        <taxon>Cohnella</taxon>
    </lineage>
</organism>
<name>A0A9X4L128_9BACL</name>
<dbReference type="GO" id="GO:0005524">
    <property type="term" value="F:ATP binding"/>
    <property type="evidence" value="ECO:0007669"/>
    <property type="project" value="InterPro"/>
</dbReference>
<evidence type="ECO:0000313" key="6">
    <source>
        <dbReference type="EMBL" id="MDG0814580.1"/>
    </source>
</evidence>
<dbReference type="Pfam" id="PF04434">
    <property type="entry name" value="SWIM"/>
    <property type="match status" value="1"/>
</dbReference>
<feature type="domain" description="Helicase C-terminal" evidence="5">
    <location>
        <begin position="947"/>
        <end position="1109"/>
    </location>
</feature>
<evidence type="ECO:0000259" key="3">
    <source>
        <dbReference type="PROSITE" id="PS50966"/>
    </source>
</evidence>
<dbReference type="Pfam" id="PF00176">
    <property type="entry name" value="SNF2-rel_dom"/>
    <property type="match status" value="1"/>
</dbReference>
<dbReference type="InterPro" id="IPR038718">
    <property type="entry name" value="SNF2-like_sf"/>
</dbReference>
<dbReference type="InterPro" id="IPR013663">
    <property type="entry name" value="Helicase_SWF/SNF/SWI_bac"/>
</dbReference>
<keyword evidence="6" id="KW-0347">Helicase</keyword>
<dbReference type="PROSITE" id="PS51194">
    <property type="entry name" value="HELICASE_CTER"/>
    <property type="match status" value="1"/>
</dbReference>